<dbReference type="Gene3D" id="3.40.50.11690">
    <property type="entry name" value="Cell division protein FtsQ/DivIB"/>
    <property type="match status" value="1"/>
</dbReference>
<dbReference type="PANTHER" id="PTHR35851">
    <property type="entry name" value="CELL DIVISION PROTEIN FTSQ"/>
    <property type="match status" value="1"/>
</dbReference>
<keyword evidence="6 9" id="KW-1133">Transmembrane helix</keyword>
<dbReference type="PROSITE" id="PS51779">
    <property type="entry name" value="POTRA"/>
    <property type="match status" value="1"/>
</dbReference>
<dbReference type="Proteomes" id="UP000242175">
    <property type="component" value="Chromosome large"/>
</dbReference>
<sequence length="236" mass="27997">MFKLIQRKGLLFYLSSLLILIILVIYLIFSVLKWNEKKINTITITGQLTHVSKKNIELSVKKQLKNIGFFSVNVNKLKENIEAKYSWIYQAQITKKWPDILNINVKEQEPYAIWNRKYILNDYGEIFSSVGKDKYINLVKLDGPEKKELLVFKKYKILSSILSHDSKQMKILKVNCSEINSWEVILNNKILLYLGSDDLIKRFRRFIKIYPYILKQNKPIKYVDLRYKRGVAVGWR</sequence>
<keyword evidence="3 9" id="KW-0997">Cell inner membrane</keyword>
<dbReference type="InterPro" id="IPR034746">
    <property type="entry name" value="POTRA"/>
</dbReference>
<proteinExistence type="inferred from homology"/>
<evidence type="ECO:0000313" key="12">
    <source>
        <dbReference type="Proteomes" id="UP000242175"/>
    </source>
</evidence>
<dbReference type="AlphaFoldDB" id="A0A220VCL9"/>
<accession>A0A220VCL9</accession>
<dbReference type="GO" id="GO:0090529">
    <property type="term" value="P:cell septum assembly"/>
    <property type="evidence" value="ECO:0007669"/>
    <property type="project" value="InterPro"/>
</dbReference>
<evidence type="ECO:0000256" key="3">
    <source>
        <dbReference type="ARBA" id="ARBA00022519"/>
    </source>
</evidence>
<comment type="similarity">
    <text evidence="9">Belongs to the FtsQ/DivIB family. FtsQ subfamily.</text>
</comment>
<keyword evidence="7 9" id="KW-0472">Membrane</keyword>
<dbReference type="InterPro" id="IPR026579">
    <property type="entry name" value="FtsQ"/>
</dbReference>
<dbReference type="PANTHER" id="PTHR35851:SF1">
    <property type="entry name" value="CELL DIVISION PROTEIN FTSQ"/>
    <property type="match status" value="1"/>
</dbReference>
<evidence type="ECO:0000259" key="10">
    <source>
        <dbReference type="PROSITE" id="PS51779"/>
    </source>
</evidence>
<dbReference type="GO" id="GO:0005886">
    <property type="term" value="C:plasma membrane"/>
    <property type="evidence" value="ECO:0007669"/>
    <property type="project" value="UniProtKB-SubCell"/>
</dbReference>
<keyword evidence="4 9" id="KW-0132">Cell division</keyword>
<evidence type="ECO:0000256" key="7">
    <source>
        <dbReference type="ARBA" id="ARBA00023136"/>
    </source>
</evidence>
<dbReference type="InterPro" id="IPR045335">
    <property type="entry name" value="FtsQ_C_sf"/>
</dbReference>
<dbReference type="HAMAP" id="MF_00911">
    <property type="entry name" value="FtsQ_subfam"/>
    <property type="match status" value="1"/>
</dbReference>
<keyword evidence="8 9" id="KW-0131">Cell cycle</keyword>
<dbReference type="GO" id="GO:0032153">
    <property type="term" value="C:cell division site"/>
    <property type="evidence" value="ECO:0007669"/>
    <property type="project" value="UniProtKB-UniRule"/>
</dbReference>
<name>A0A220VCL9_9GAMM</name>
<evidence type="ECO:0000256" key="1">
    <source>
        <dbReference type="ARBA" id="ARBA00004370"/>
    </source>
</evidence>
<comment type="function">
    <text evidence="9">Essential cell division protein. May link together the upstream cell division proteins, which are predominantly cytoplasmic, with the downstream cell division proteins, which are predominantly periplasmic. May control correct divisome assembly.</text>
</comment>
<dbReference type="OrthoDB" id="9790370at2"/>
<feature type="transmembrane region" description="Helical" evidence="9">
    <location>
        <begin position="12"/>
        <end position="32"/>
    </location>
</feature>
<dbReference type="Pfam" id="PF03799">
    <property type="entry name" value="FtsQ_DivIB_C"/>
    <property type="match status" value="1"/>
</dbReference>
<organism evidence="11 12">
    <name type="scientific">Paraphotobacterium marinum</name>
    <dbReference type="NCBI Taxonomy" id="1755811"/>
    <lineage>
        <taxon>Bacteria</taxon>
        <taxon>Pseudomonadati</taxon>
        <taxon>Pseudomonadota</taxon>
        <taxon>Gammaproteobacteria</taxon>
        <taxon>Vibrionales</taxon>
        <taxon>Vibrionaceae</taxon>
        <taxon>Paraphotobacterium</taxon>
    </lineage>
</organism>
<reference evidence="11 12" key="1">
    <citation type="journal article" date="2016" name="Int. J. Syst. Evol. Microbiol.">
        <title>Paraphotobacterium marinum gen. nov., sp. nov., a member of the family Vibrionaceae, isolated from surface seawater.</title>
        <authorList>
            <person name="Huang Z."/>
            <person name="Dong C."/>
            <person name="Shao Z."/>
        </authorList>
    </citation>
    <scope>NUCLEOTIDE SEQUENCE [LARGE SCALE GENOMIC DNA]</scope>
    <source>
        <strain evidence="11 12">NSCS20N07D</strain>
    </source>
</reference>
<evidence type="ECO:0000256" key="4">
    <source>
        <dbReference type="ARBA" id="ARBA00022618"/>
    </source>
</evidence>
<evidence type="ECO:0000256" key="9">
    <source>
        <dbReference type="HAMAP-Rule" id="MF_00911"/>
    </source>
</evidence>
<dbReference type="RefSeq" id="WP_089072832.1">
    <property type="nucleotide sequence ID" value="NZ_CBCSAM010000005.1"/>
</dbReference>
<dbReference type="EMBL" id="CP022355">
    <property type="protein sequence ID" value="ASK77922.1"/>
    <property type="molecule type" value="Genomic_DNA"/>
</dbReference>
<evidence type="ECO:0000256" key="8">
    <source>
        <dbReference type="ARBA" id="ARBA00023306"/>
    </source>
</evidence>
<comment type="subcellular location">
    <subcellularLocation>
        <location evidence="9">Cell inner membrane</location>
        <topology evidence="9">Single-pass type II membrane protein</topology>
    </subcellularLocation>
    <subcellularLocation>
        <location evidence="1">Membrane</location>
    </subcellularLocation>
    <text evidence="9">Localizes to the division septum.</text>
</comment>
<evidence type="ECO:0000256" key="6">
    <source>
        <dbReference type="ARBA" id="ARBA00022989"/>
    </source>
</evidence>
<evidence type="ECO:0000256" key="2">
    <source>
        <dbReference type="ARBA" id="ARBA00022475"/>
    </source>
</evidence>
<dbReference type="Gene3D" id="3.10.20.310">
    <property type="entry name" value="membrane protein fhac"/>
    <property type="match status" value="1"/>
</dbReference>
<dbReference type="GO" id="GO:0043093">
    <property type="term" value="P:FtsZ-dependent cytokinesis"/>
    <property type="evidence" value="ECO:0007669"/>
    <property type="project" value="UniProtKB-UniRule"/>
</dbReference>
<protein>
    <recommendedName>
        <fullName evidence="9">Cell division protein FtsQ</fullName>
    </recommendedName>
</protein>
<dbReference type="InterPro" id="IPR013685">
    <property type="entry name" value="POTRA_FtsQ_type"/>
</dbReference>
<feature type="domain" description="POTRA" evidence="10">
    <location>
        <begin position="37"/>
        <end position="108"/>
    </location>
</feature>
<evidence type="ECO:0000256" key="5">
    <source>
        <dbReference type="ARBA" id="ARBA00022692"/>
    </source>
</evidence>
<keyword evidence="2 9" id="KW-1003">Cell membrane</keyword>
<dbReference type="InterPro" id="IPR005548">
    <property type="entry name" value="Cell_div_FtsQ/DivIB_C"/>
</dbReference>
<dbReference type="Pfam" id="PF08478">
    <property type="entry name" value="POTRA_1"/>
    <property type="match status" value="1"/>
</dbReference>
<dbReference type="KEGG" id="pmai:CF386_02090"/>
<keyword evidence="12" id="KW-1185">Reference proteome</keyword>
<evidence type="ECO:0000313" key="11">
    <source>
        <dbReference type="EMBL" id="ASK77922.1"/>
    </source>
</evidence>
<comment type="subunit">
    <text evidence="9">Part of a complex composed of FtsB, FtsL and FtsQ.</text>
</comment>
<gene>
    <name evidence="9" type="primary">ftsQ</name>
    <name evidence="11" type="ORF">CF386_02090</name>
</gene>
<keyword evidence="5 9" id="KW-0812">Transmembrane</keyword>